<evidence type="ECO:0000313" key="2">
    <source>
        <dbReference type="EMBL" id="KAG5655729.1"/>
    </source>
</evidence>
<protein>
    <submittedName>
        <fullName evidence="2">Uncharacterized protein</fullName>
    </submittedName>
</protein>
<evidence type="ECO:0000256" key="1">
    <source>
        <dbReference type="SAM" id="MobiDB-lite"/>
    </source>
</evidence>
<dbReference type="Pfam" id="PF09428">
    <property type="entry name" value="DUF2011"/>
    <property type="match status" value="1"/>
</dbReference>
<feature type="compositionally biased region" description="Basic residues" evidence="1">
    <location>
        <begin position="319"/>
        <end position="335"/>
    </location>
</feature>
<keyword evidence="3" id="KW-1185">Reference proteome</keyword>
<accession>A0A9P7GTG0</accession>
<reference evidence="2" key="1">
    <citation type="submission" date="2021-04" db="EMBL/GenBank/DDBJ databases">
        <title>Draft genome of Fusarium avenaceum strain F156N33, isolated from an atmospheric sample in Virginia.</title>
        <authorList>
            <person name="Yang S."/>
            <person name="Vinatzer B.A."/>
            <person name="Coleman J."/>
        </authorList>
    </citation>
    <scope>NUCLEOTIDE SEQUENCE</scope>
    <source>
        <strain evidence="2">F156N33</strain>
    </source>
</reference>
<feature type="region of interest" description="Disordered" evidence="1">
    <location>
        <begin position="145"/>
        <end position="171"/>
    </location>
</feature>
<dbReference type="Proteomes" id="UP000782241">
    <property type="component" value="Unassembled WGS sequence"/>
</dbReference>
<dbReference type="EMBL" id="JAGPUO010000026">
    <property type="protein sequence ID" value="KAG5655729.1"/>
    <property type="molecule type" value="Genomic_DNA"/>
</dbReference>
<feature type="compositionally biased region" description="Basic and acidic residues" evidence="1">
    <location>
        <begin position="298"/>
        <end position="318"/>
    </location>
</feature>
<evidence type="ECO:0000313" key="3">
    <source>
        <dbReference type="Proteomes" id="UP000782241"/>
    </source>
</evidence>
<sequence length="360" mass="40147">MESDKIRKSAGRRKFGLHGGIFKTLQTHSVTFIRGASFGGTHFVSHPSTLFRRESHQLSVSSPSLAGGRNLLSDSQPRLVQLFISRKYCATMFEVPEAKRIRREDLNGSDDGADHDSTQDAELRAKLNAQMARSLGMDMYIEPSDHVSTKDSRALESNESKESDDDDDMVDAAGEDHEEEFAFRLFSKAPPTQKIVLEEDTGPTGVGAFVAGRPLSYYVVTKVPTRQKQEYAIAAMSGDQILAKSNDRAWGLELPWKVTNTTVTRKASSSDKTEDEVAEGRRRPGKKQRISLRKRAKAKEEKEAADAKKMAEKEEHVKDKKKRMNRLKKLRKKAKAKEQKQASKGEGQSPDSGDDSTDSE</sequence>
<dbReference type="AlphaFoldDB" id="A0A9P7GTG0"/>
<gene>
    <name evidence="2" type="ORF">KAF25_008848</name>
</gene>
<organism evidence="2 3">
    <name type="scientific">Fusarium avenaceum</name>
    <dbReference type="NCBI Taxonomy" id="40199"/>
    <lineage>
        <taxon>Eukaryota</taxon>
        <taxon>Fungi</taxon>
        <taxon>Dikarya</taxon>
        <taxon>Ascomycota</taxon>
        <taxon>Pezizomycotina</taxon>
        <taxon>Sordariomycetes</taxon>
        <taxon>Hypocreomycetidae</taxon>
        <taxon>Hypocreales</taxon>
        <taxon>Nectriaceae</taxon>
        <taxon>Fusarium</taxon>
        <taxon>Fusarium tricinctum species complex</taxon>
    </lineage>
</organism>
<name>A0A9P7GTG0_9HYPO</name>
<dbReference type="InterPro" id="IPR018555">
    <property type="entry name" value="C630.06c-like"/>
</dbReference>
<proteinExistence type="predicted"/>
<feature type="compositionally biased region" description="Basic and acidic residues" evidence="1">
    <location>
        <begin position="145"/>
        <end position="161"/>
    </location>
</feature>
<feature type="compositionally biased region" description="Basic residues" evidence="1">
    <location>
        <begin position="283"/>
        <end position="297"/>
    </location>
</feature>
<comment type="caution">
    <text evidence="2">The sequence shown here is derived from an EMBL/GenBank/DDBJ whole genome shotgun (WGS) entry which is preliminary data.</text>
</comment>
<feature type="region of interest" description="Disordered" evidence="1">
    <location>
        <begin position="263"/>
        <end position="360"/>
    </location>
</feature>